<organism evidence="3 4">
    <name type="scientific">Salix koriyanagi</name>
    <dbReference type="NCBI Taxonomy" id="2511006"/>
    <lineage>
        <taxon>Eukaryota</taxon>
        <taxon>Viridiplantae</taxon>
        <taxon>Streptophyta</taxon>
        <taxon>Embryophyta</taxon>
        <taxon>Tracheophyta</taxon>
        <taxon>Spermatophyta</taxon>
        <taxon>Magnoliopsida</taxon>
        <taxon>eudicotyledons</taxon>
        <taxon>Gunneridae</taxon>
        <taxon>Pentapetalae</taxon>
        <taxon>rosids</taxon>
        <taxon>fabids</taxon>
        <taxon>Malpighiales</taxon>
        <taxon>Salicaceae</taxon>
        <taxon>Saliceae</taxon>
        <taxon>Salix</taxon>
    </lineage>
</organism>
<dbReference type="InterPro" id="IPR001810">
    <property type="entry name" value="F-box_dom"/>
</dbReference>
<feature type="transmembrane region" description="Helical" evidence="1">
    <location>
        <begin position="148"/>
        <end position="170"/>
    </location>
</feature>
<dbReference type="InterPro" id="IPR050796">
    <property type="entry name" value="SCF_F-box_component"/>
</dbReference>
<comment type="caution">
    <text evidence="3">The sequence shown here is derived from an EMBL/GenBank/DDBJ whole genome shotgun (WGS) entry which is preliminary data.</text>
</comment>
<dbReference type="Proteomes" id="UP001151752">
    <property type="component" value="Chromosome 6"/>
</dbReference>
<evidence type="ECO:0000256" key="1">
    <source>
        <dbReference type="SAM" id="Phobius"/>
    </source>
</evidence>
<gene>
    <name evidence="3" type="ORF">OIU74_030144</name>
</gene>
<keyword evidence="1" id="KW-1133">Transmembrane helix</keyword>
<dbReference type="EMBL" id="JAPFFM010000009">
    <property type="protein sequence ID" value="KAJ6747822.1"/>
    <property type="molecule type" value="Genomic_DNA"/>
</dbReference>
<feature type="transmembrane region" description="Helical" evidence="1">
    <location>
        <begin position="182"/>
        <end position="211"/>
    </location>
</feature>
<dbReference type="PROSITE" id="PS50181">
    <property type="entry name" value="FBOX"/>
    <property type="match status" value="1"/>
</dbReference>
<dbReference type="InterPro" id="IPR025315">
    <property type="entry name" value="DUF4220"/>
</dbReference>
<dbReference type="CDD" id="cd22157">
    <property type="entry name" value="F-box_AtFBW1-like"/>
    <property type="match status" value="1"/>
</dbReference>
<dbReference type="PANTHER" id="PTHR31672">
    <property type="entry name" value="BNACNNG10540D PROTEIN"/>
    <property type="match status" value="1"/>
</dbReference>
<dbReference type="SUPFAM" id="SSF81383">
    <property type="entry name" value="F-box domain"/>
    <property type="match status" value="1"/>
</dbReference>
<reference evidence="3" key="1">
    <citation type="submission" date="2022-11" db="EMBL/GenBank/DDBJ databases">
        <authorList>
            <person name="Hyden B.L."/>
            <person name="Feng K."/>
            <person name="Yates T."/>
            <person name="Jawdy S."/>
            <person name="Smart L.B."/>
            <person name="Muchero W."/>
        </authorList>
    </citation>
    <scope>NUCLEOTIDE SEQUENCE</scope>
    <source>
        <tissue evidence="3">Shoot tip</tissue>
    </source>
</reference>
<keyword evidence="1" id="KW-0472">Membrane</keyword>
<reference evidence="3" key="2">
    <citation type="journal article" date="2023" name="Int. J. Mol. Sci.">
        <title>De Novo Assembly and Annotation of 11 Diverse Shrub Willow (Salix) Genomes Reveals Novel Gene Organization in Sex-Linked Regions.</title>
        <authorList>
            <person name="Hyden B."/>
            <person name="Feng K."/>
            <person name="Yates T.B."/>
            <person name="Jawdy S."/>
            <person name="Cereghino C."/>
            <person name="Smart L.B."/>
            <person name="Muchero W."/>
        </authorList>
    </citation>
    <scope>NUCLEOTIDE SEQUENCE</scope>
    <source>
        <tissue evidence="3">Shoot tip</tissue>
    </source>
</reference>
<accession>A0A9Q0ZV93</accession>
<dbReference type="AlphaFoldDB" id="A0A9Q0ZV93"/>
<evidence type="ECO:0000313" key="3">
    <source>
        <dbReference type="EMBL" id="KAJ6747822.1"/>
    </source>
</evidence>
<protein>
    <submittedName>
        <fullName evidence="3">F-BOX PROTEIN CPR1</fullName>
    </submittedName>
</protein>
<feature type="domain" description="F-box" evidence="2">
    <location>
        <begin position="1"/>
        <end position="43"/>
    </location>
</feature>
<dbReference type="PANTHER" id="PTHR31672:SF13">
    <property type="entry name" value="F-BOX PROTEIN CPR30-LIKE"/>
    <property type="match status" value="1"/>
</dbReference>
<evidence type="ECO:0000313" key="4">
    <source>
        <dbReference type="Proteomes" id="UP001151752"/>
    </source>
</evidence>
<dbReference type="Pfam" id="PF13968">
    <property type="entry name" value="DUF4220"/>
    <property type="match status" value="1"/>
</dbReference>
<dbReference type="Gene3D" id="1.20.1280.50">
    <property type="match status" value="1"/>
</dbReference>
<keyword evidence="1" id="KW-0812">Transmembrane</keyword>
<sequence>MSSLPLEMIAEILCRLQAKELLCCRSVSKPWCALIDGPNFVKLHLKHSVDTSSNLYIILRTTSHVHYMSFDENLVLNDCVTLKELNHPLMCYNHGIKVLGSVNGLLCISNVVDDIAVWNPSIRKHRVVPFLPIELKRYFGTEISWPRVILHSITCLSSVFALIFFSIMTMRKNVYSKHDTMISYLLLVGAVLLDCHSITVLLLSDWAVIWFTSNKVKGASRYRINCLSPLLSLCRKRKRWSRSMGQHLLTSAPSNKPVKELREQYFAWELNSHSRVDVSNALKELIFEQVMGKRSGHDPRTSGFNVLELLTERGVDPPRRKTCFDKLGWSVAGVEFTESLLIWHVAK</sequence>
<dbReference type="SMART" id="SM00256">
    <property type="entry name" value="FBOX"/>
    <property type="match status" value="1"/>
</dbReference>
<dbReference type="InterPro" id="IPR036047">
    <property type="entry name" value="F-box-like_dom_sf"/>
</dbReference>
<evidence type="ECO:0000259" key="2">
    <source>
        <dbReference type="PROSITE" id="PS50181"/>
    </source>
</evidence>
<name>A0A9Q0ZV93_9ROSI</name>
<proteinExistence type="predicted"/>
<dbReference type="Pfam" id="PF00646">
    <property type="entry name" value="F-box"/>
    <property type="match status" value="1"/>
</dbReference>
<keyword evidence="4" id="KW-1185">Reference proteome</keyword>